<dbReference type="PANTHER" id="PTHR35046:SF9">
    <property type="entry name" value="RNA-DIRECTED DNA POLYMERASE"/>
    <property type="match status" value="1"/>
</dbReference>
<dbReference type="EMBL" id="QJKJ01000052">
    <property type="protein sequence ID" value="RDY14579.1"/>
    <property type="molecule type" value="Genomic_DNA"/>
</dbReference>
<feature type="non-terminal residue" evidence="2">
    <location>
        <position position="1"/>
    </location>
</feature>
<keyword evidence="3" id="KW-1185">Reference proteome</keyword>
<feature type="region of interest" description="Disordered" evidence="1">
    <location>
        <begin position="209"/>
        <end position="231"/>
    </location>
</feature>
<protein>
    <submittedName>
        <fullName evidence="2">Uncharacterized protein</fullName>
    </submittedName>
</protein>
<dbReference type="PANTHER" id="PTHR35046">
    <property type="entry name" value="ZINC KNUCKLE (CCHC-TYPE) FAMILY PROTEIN"/>
    <property type="match status" value="1"/>
</dbReference>
<dbReference type="OrthoDB" id="1747743at2759"/>
<feature type="region of interest" description="Disordered" evidence="1">
    <location>
        <begin position="1"/>
        <end position="23"/>
    </location>
</feature>
<proteinExistence type="predicted"/>
<evidence type="ECO:0000313" key="3">
    <source>
        <dbReference type="Proteomes" id="UP000257109"/>
    </source>
</evidence>
<feature type="compositionally biased region" description="Basic and acidic residues" evidence="1">
    <location>
        <begin position="218"/>
        <end position="231"/>
    </location>
</feature>
<dbReference type="AlphaFoldDB" id="A0A371IHS7"/>
<evidence type="ECO:0000256" key="1">
    <source>
        <dbReference type="SAM" id="MobiDB-lite"/>
    </source>
</evidence>
<comment type="caution">
    <text evidence="2">The sequence shown here is derived from an EMBL/GenBank/DDBJ whole genome shotgun (WGS) entry which is preliminary data.</text>
</comment>
<dbReference type="Proteomes" id="UP000257109">
    <property type="component" value="Unassembled WGS sequence"/>
</dbReference>
<name>A0A371IHS7_MUCPR</name>
<accession>A0A371IHS7</accession>
<reference evidence="2" key="1">
    <citation type="submission" date="2018-05" db="EMBL/GenBank/DDBJ databases">
        <title>Draft genome of Mucuna pruriens seed.</title>
        <authorList>
            <person name="Nnadi N.E."/>
            <person name="Vos R."/>
            <person name="Hasami M.H."/>
            <person name="Devisetty U.K."/>
            <person name="Aguiy J.C."/>
        </authorList>
    </citation>
    <scope>NUCLEOTIDE SEQUENCE [LARGE SCALE GENOMIC DNA]</scope>
    <source>
        <strain evidence="2">JCA_2017</strain>
    </source>
</reference>
<organism evidence="2 3">
    <name type="scientific">Mucuna pruriens</name>
    <name type="common">Velvet bean</name>
    <name type="synonym">Dolichos pruriens</name>
    <dbReference type="NCBI Taxonomy" id="157652"/>
    <lineage>
        <taxon>Eukaryota</taxon>
        <taxon>Viridiplantae</taxon>
        <taxon>Streptophyta</taxon>
        <taxon>Embryophyta</taxon>
        <taxon>Tracheophyta</taxon>
        <taxon>Spermatophyta</taxon>
        <taxon>Magnoliopsida</taxon>
        <taxon>eudicotyledons</taxon>
        <taxon>Gunneridae</taxon>
        <taxon>Pentapetalae</taxon>
        <taxon>rosids</taxon>
        <taxon>fabids</taxon>
        <taxon>Fabales</taxon>
        <taxon>Fabaceae</taxon>
        <taxon>Papilionoideae</taxon>
        <taxon>50 kb inversion clade</taxon>
        <taxon>NPAAA clade</taxon>
        <taxon>indigoferoid/millettioid clade</taxon>
        <taxon>Phaseoleae</taxon>
        <taxon>Mucuna</taxon>
    </lineage>
</organism>
<evidence type="ECO:0000313" key="2">
    <source>
        <dbReference type="EMBL" id="RDY14579.1"/>
    </source>
</evidence>
<gene>
    <name evidence="2" type="ORF">CR513_00344</name>
</gene>
<sequence length="231" mass="26812">MMVSDSSHKERSTSKEFEGRNDNSHVGGDLVMVRRLIGSQMRKNNFHSRCHVLGNLCSIIIDGGSCVNLASETLVSKLSLPTIVHPRLYRLNWPLPWEGMKIRCCVTWCQWRPYSYCWVGHGSMIRREKRRKEKEVEIREIETTKEKKIHRREVRKVFLAKREPLYALPTNMLLHSSFSSMISLPTSMKDLLKKSKGMFQEDIPIGATLPNRATYRTNPKEGKRYESKSES</sequence>